<reference evidence="1 2" key="1">
    <citation type="submission" date="2020-06" db="EMBL/GenBank/DDBJ databases">
        <authorList>
            <person name="Li R."/>
            <person name="Bekaert M."/>
        </authorList>
    </citation>
    <scope>NUCLEOTIDE SEQUENCE [LARGE SCALE GENOMIC DNA]</scope>
    <source>
        <strain evidence="2">wild</strain>
    </source>
</reference>
<dbReference type="AlphaFoldDB" id="A0A6J8BNJ4"/>
<name>A0A6J8BNJ4_MYTCO</name>
<protein>
    <submittedName>
        <fullName evidence="1">Uncharacterized protein</fullName>
    </submittedName>
</protein>
<keyword evidence="2" id="KW-1185">Reference proteome</keyword>
<dbReference type="Proteomes" id="UP000507470">
    <property type="component" value="Unassembled WGS sequence"/>
</dbReference>
<accession>A0A6J8BNJ4</accession>
<organism evidence="1 2">
    <name type="scientific">Mytilus coruscus</name>
    <name type="common">Sea mussel</name>
    <dbReference type="NCBI Taxonomy" id="42192"/>
    <lineage>
        <taxon>Eukaryota</taxon>
        <taxon>Metazoa</taxon>
        <taxon>Spiralia</taxon>
        <taxon>Lophotrochozoa</taxon>
        <taxon>Mollusca</taxon>
        <taxon>Bivalvia</taxon>
        <taxon>Autobranchia</taxon>
        <taxon>Pteriomorphia</taxon>
        <taxon>Mytilida</taxon>
        <taxon>Mytiloidea</taxon>
        <taxon>Mytilidae</taxon>
        <taxon>Mytilinae</taxon>
        <taxon>Mytilus</taxon>
    </lineage>
</organism>
<dbReference type="EMBL" id="CACVKT020003448">
    <property type="protein sequence ID" value="CAC5383837.1"/>
    <property type="molecule type" value="Genomic_DNA"/>
</dbReference>
<gene>
    <name evidence="1" type="ORF">MCOR_19538</name>
</gene>
<evidence type="ECO:0000313" key="1">
    <source>
        <dbReference type="EMBL" id="CAC5383837.1"/>
    </source>
</evidence>
<sequence>MKRELTKFQRQLNAEERHSLYQNIMNAHSGDNATFYKIIRCHRQSGKRLLDCLIIDDVHFDTPDLIREAWTNYFADLSTPSEKLPNQQYRSQVELDRILLQDIFEHEDEKTIEFDIETVQKCISKMKTGKAADQFGISAEHFTFGGEKQPKILQT</sequence>
<evidence type="ECO:0000313" key="2">
    <source>
        <dbReference type="Proteomes" id="UP000507470"/>
    </source>
</evidence>
<proteinExistence type="predicted"/>
<dbReference type="OrthoDB" id="6169708at2759"/>